<keyword evidence="5" id="KW-0368">Histidine biosynthesis</keyword>
<evidence type="ECO:0000256" key="8">
    <source>
        <dbReference type="PIRSR" id="PIRSR000099-3"/>
    </source>
</evidence>
<accession>A0A1Q2LHQ4</accession>
<evidence type="ECO:0000256" key="2">
    <source>
        <dbReference type="ARBA" id="ARBA00022723"/>
    </source>
</evidence>
<feature type="binding site" evidence="5 9">
    <location>
        <position position="439"/>
    </location>
    <ligand>
        <name>Zn(2+)</name>
        <dbReference type="ChEBI" id="CHEBI:29105"/>
    </ligand>
</feature>
<feature type="binding site" evidence="5 8">
    <location>
        <position position="278"/>
    </location>
    <ligand>
        <name>substrate</name>
    </ligand>
</feature>
<dbReference type="SUPFAM" id="SSF53720">
    <property type="entry name" value="ALDH-like"/>
    <property type="match status" value="1"/>
</dbReference>
<dbReference type="KEGG" id="hbl:XJ32_04655"/>
<keyword evidence="5" id="KW-0028">Amino-acid biosynthesis</keyword>
<evidence type="ECO:0000313" key="11">
    <source>
        <dbReference type="EMBL" id="AQQ59502.1"/>
    </source>
</evidence>
<dbReference type="RefSeq" id="WP_005216615.1">
    <property type="nucleotide sequence ID" value="NZ_CABKOK010000001.1"/>
</dbReference>
<feature type="binding site" evidence="5 8">
    <location>
        <position position="347"/>
    </location>
    <ligand>
        <name>substrate</name>
    </ligand>
</feature>
<feature type="active site" description="Proton acceptor" evidence="5 7">
    <location>
        <position position="346"/>
    </location>
</feature>
<sequence length="452" mass="49618">MIKILNIHDKDFETEFNTLLARANTDMDSIIPEVLKTLQDIKQRGEDALLDIVRKYDSWNPQTFNDLKIAEEDTFNAYKNLDSKTKDALQIAHDRIYTFHAKNAPKGFIYHDEYANMLGQNIMPIQRAGIYIPGGKAFYPSSLLMNAIPAKVAGVKEIIMASPTPNNHINELVLAAMYLCGIKEGYKIGGIGAIGMFAYGFGETKWSKDSLFSHTKTTQKGFKKVDVITGPGNIYVATAKKLVFGEVNIDMIAGPSEIGIIADSHANSDYLAIDMLSQAEHDSMASAILITDNKDLAKEVAQKIDTKLTHLMRKDIAQKSIQERGAIIIVENLKQAAMLMNAIAPEHLEIVTQEPFSLLGEIKAAGAVFLGHYTPEAIGDYLAGPNHTLPTGGSARFFSPLGVEHFCTRSSLISFSKQGIKNLANPCAILAETEGLEAHKLSVISRLDSMKD</sequence>
<feature type="binding site" evidence="5 8">
    <location>
        <position position="380"/>
    </location>
    <ligand>
        <name>substrate</name>
    </ligand>
</feature>
<evidence type="ECO:0000256" key="5">
    <source>
        <dbReference type="HAMAP-Rule" id="MF_01024"/>
    </source>
</evidence>
<evidence type="ECO:0000256" key="7">
    <source>
        <dbReference type="PIRSR" id="PIRSR000099-1"/>
    </source>
</evidence>
<dbReference type="InterPro" id="IPR022695">
    <property type="entry name" value="Histidinol_DH_monofunct"/>
</dbReference>
<dbReference type="GO" id="GO:0051287">
    <property type="term" value="F:NAD binding"/>
    <property type="evidence" value="ECO:0007669"/>
    <property type="project" value="InterPro"/>
</dbReference>
<dbReference type="Pfam" id="PF00815">
    <property type="entry name" value="Histidinol_dh"/>
    <property type="match status" value="1"/>
</dbReference>
<evidence type="ECO:0000256" key="3">
    <source>
        <dbReference type="ARBA" id="ARBA00022833"/>
    </source>
</evidence>
<evidence type="ECO:0000256" key="9">
    <source>
        <dbReference type="PIRSR" id="PIRSR000099-4"/>
    </source>
</evidence>
<dbReference type="NCBIfam" id="TIGR00069">
    <property type="entry name" value="hisD"/>
    <property type="match status" value="1"/>
</dbReference>
<feature type="binding site" evidence="5 9">
    <location>
        <position position="281"/>
    </location>
    <ligand>
        <name>Zn(2+)</name>
        <dbReference type="ChEBI" id="CHEBI:29105"/>
    </ligand>
</feature>
<feature type="binding site" evidence="5 9">
    <location>
        <position position="278"/>
    </location>
    <ligand>
        <name>Zn(2+)</name>
        <dbReference type="ChEBI" id="CHEBI:29105"/>
    </ligand>
</feature>
<keyword evidence="4 5" id="KW-0560">Oxidoreductase</keyword>
<dbReference type="PRINTS" id="PR00083">
    <property type="entry name" value="HOLDHDRGNASE"/>
</dbReference>
<evidence type="ECO:0000256" key="1">
    <source>
        <dbReference type="ARBA" id="ARBA00010178"/>
    </source>
</evidence>
<feature type="binding site" evidence="5 9">
    <location>
        <position position="380"/>
    </location>
    <ligand>
        <name>Zn(2+)</name>
        <dbReference type="ChEBI" id="CHEBI:29105"/>
    </ligand>
</feature>
<dbReference type="CDD" id="cd06572">
    <property type="entry name" value="Histidinol_dh"/>
    <property type="match status" value="1"/>
</dbReference>
<dbReference type="PIRSF" id="PIRSF000099">
    <property type="entry name" value="Histidinol_dh"/>
    <property type="match status" value="1"/>
</dbReference>
<dbReference type="EC" id="1.1.1.23" evidence="5"/>
<evidence type="ECO:0000256" key="4">
    <source>
        <dbReference type="ARBA" id="ARBA00023002"/>
    </source>
</evidence>
<evidence type="ECO:0000256" key="10">
    <source>
        <dbReference type="RuleBase" id="RU004175"/>
    </source>
</evidence>
<protein>
    <recommendedName>
        <fullName evidence="5">Histidinol dehydrogenase</fullName>
        <shortName evidence="5">HDH</shortName>
        <ecNumber evidence="5">1.1.1.23</ecNumber>
    </recommendedName>
</protein>
<organism evidence="11 12">
    <name type="scientific">Helicobacter bilis</name>
    <dbReference type="NCBI Taxonomy" id="37372"/>
    <lineage>
        <taxon>Bacteria</taxon>
        <taxon>Pseudomonadati</taxon>
        <taxon>Campylobacterota</taxon>
        <taxon>Epsilonproteobacteria</taxon>
        <taxon>Campylobacterales</taxon>
        <taxon>Helicobacteraceae</taxon>
        <taxon>Helicobacter</taxon>
    </lineage>
</organism>
<dbReference type="InterPro" id="IPR012131">
    <property type="entry name" value="Hstdl_DH"/>
</dbReference>
<comment type="caution">
    <text evidence="5">Lacks conserved residue(s) required for the propagation of feature annotation.</text>
</comment>
<comment type="similarity">
    <text evidence="1 5 6 10">Belongs to the histidinol dehydrogenase family.</text>
</comment>
<evidence type="ECO:0000256" key="6">
    <source>
        <dbReference type="PIRNR" id="PIRNR000099"/>
    </source>
</evidence>
<feature type="active site" description="Proton acceptor" evidence="5 7">
    <location>
        <position position="347"/>
    </location>
</feature>
<feature type="binding site" evidence="5 8">
    <location>
        <position position="439"/>
    </location>
    <ligand>
        <name>substrate</name>
    </ligand>
</feature>
<feature type="binding site" evidence="5 8">
    <location>
        <position position="281"/>
    </location>
    <ligand>
        <name>substrate</name>
    </ligand>
</feature>
<keyword evidence="2 5" id="KW-0479">Metal-binding</keyword>
<dbReference type="AlphaFoldDB" id="A0A1Q2LHQ4"/>
<comment type="pathway">
    <text evidence="5">Amino-acid biosynthesis; L-histidine biosynthesis; L-histidine from 5-phospho-alpha-D-ribose 1-diphosphate: step 9/9.</text>
</comment>
<evidence type="ECO:0000313" key="12">
    <source>
        <dbReference type="Proteomes" id="UP000188298"/>
    </source>
</evidence>
<dbReference type="Proteomes" id="UP000188298">
    <property type="component" value="Chromosome"/>
</dbReference>
<dbReference type="Gene3D" id="3.40.50.1980">
    <property type="entry name" value="Nitrogenase molybdenum iron protein domain"/>
    <property type="match status" value="2"/>
</dbReference>
<name>A0A1Q2LHQ4_9HELI</name>
<dbReference type="UniPathway" id="UPA00031">
    <property type="reaction ID" value="UER00014"/>
</dbReference>
<dbReference type="PANTHER" id="PTHR21256:SF2">
    <property type="entry name" value="HISTIDINE BIOSYNTHESIS TRIFUNCTIONAL PROTEIN"/>
    <property type="match status" value="1"/>
</dbReference>
<dbReference type="EMBL" id="CP019645">
    <property type="protein sequence ID" value="AQQ59502.1"/>
    <property type="molecule type" value="Genomic_DNA"/>
</dbReference>
<reference evidence="11 12" key="1">
    <citation type="submission" date="2017-02" db="EMBL/GenBank/DDBJ databases">
        <title>Whole genome sequencing of Helicobacter bilis strain AAQJH.</title>
        <authorList>
            <person name="Conlan S."/>
            <person name="Thomas P.J."/>
            <person name="Mullikin J."/>
            <person name="Palmore T.N."/>
            <person name="Frank K.M."/>
            <person name="Segre J.A."/>
        </authorList>
    </citation>
    <scope>NUCLEOTIDE SEQUENCE [LARGE SCALE GENOMIC DNA]</scope>
    <source>
        <strain evidence="11 12">AAQJH</strain>
    </source>
</reference>
<dbReference type="InterPro" id="IPR016161">
    <property type="entry name" value="Ald_DH/histidinol_DH"/>
</dbReference>
<dbReference type="Gene3D" id="1.20.5.1300">
    <property type="match status" value="1"/>
</dbReference>
<comment type="cofactor">
    <cofactor evidence="5 9">
        <name>Zn(2+)</name>
        <dbReference type="ChEBI" id="CHEBI:29105"/>
    </cofactor>
    <text evidence="5 9">Binds 1 zinc ion per subunit.</text>
</comment>
<feature type="binding site" evidence="5 8">
    <location>
        <position position="256"/>
    </location>
    <ligand>
        <name>substrate</name>
    </ligand>
</feature>
<keyword evidence="3 5" id="KW-0862">Zinc</keyword>
<dbReference type="HAMAP" id="MF_01024">
    <property type="entry name" value="HisD"/>
    <property type="match status" value="1"/>
</dbReference>
<keyword evidence="5" id="KW-0520">NAD</keyword>
<comment type="catalytic activity">
    <reaction evidence="5">
        <text>L-histidinol + 2 NAD(+) + H2O = L-histidine + 2 NADH + 3 H(+)</text>
        <dbReference type="Rhea" id="RHEA:20641"/>
        <dbReference type="ChEBI" id="CHEBI:15377"/>
        <dbReference type="ChEBI" id="CHEBI:15378"/>
        <dbReference type="ChEBI" id="CHEBI:57540"/>
        <dbReference type="ChEBI" id="CHEBI:57595"/>
        <dbReference type="ChEBI" id="CHEBI:57699"/>
        <dbReference type="ChEBI" id="CHEBI:57945"/>
        <dbReference type="EC" id="1.1.1.23"/>
    </reaction>
</comment>
<dbReference type="GO" id="GO:0000105">
    <property type="term" value="P:L-histidine biosynthetic process"/>
    <property type="evidence" value="ECO:0007669"/>
    <property type="project" value="UniProtKB-UniRule"/>
</dbReference>
<comment type="function">
    <text evidence="5">Catalyzes the sequential NAD-dependent oxidations of L-histidinol to L-histidinaldehyde and then to L-histidine.</text>
</comment>
<dbReference type="GO" id="GO:0005829">
    <property type="term" value="C:cytosol"/>
    <property type="evidence" value="ECO:0007669"/>
    <property type="project" value="TreeGrafter"/>
</dbReference>
<dbReference type="GO" id="GO:0004399">
    <property type="term" value="F:histidinol dehydrogenase activity"/>
    <property type="evidence" value="ECO:0007669"/>
    <property type="project" value="UniProtKB-UniRule"/>
</dbReference>
<gene>
    <name evidence="5" type="primary">hisD</name>
    <name evidence="11" type="ORF">XJ32_04655</name>
</gene>
<feature type="binding site" evidence="5 8">
    <location>
        <position position="434"/>
    </location>
    <ligand>
        <name>substrate</name>
    </ligand>
</feature>
<dbReference type="GO" id="GO:0008270">
    <property type="term" value="F:zinc ion binding"/>
    <property type="evidence" value="ECO:0007669"/>
    <property type="project" value="UniProtKB-UniRule"/>
</dbReference>
<proteinExistence type="inferred from homology"/>
<dbReference type="PANTHER" id="PTHR21256">
    <property type="entry name" value="HISTIDINOL DEHYDROGENASE HDH"/>
    <property type="match status" value="1"/>
</dbReference>
<dbReference type="FunFam" id="3.40.50.1980:FF:000001">
    <property type="entry name" value="Histidinol dehydrogenase"/>
    <property type="match status" value="1"/>
</dbReference>